<dbReference type="NCBIfam" id="NF010189">
    <property type="entry name" value="PRK13668.1"/>
    <property type="match status" value="1"/>
</dbReference>
<accession>A0A4Y7WRK3</accession>
<name>A0A4Y7WRK3_9BACI</name>
<evidence type="ECO:0000313" key="3">
    <source>
        <dbReference type="Proteomes" id="UP000298210"/>
    </source>
</evidence>
<reference evidence="2 3" key="1">
    <citation type="submission" date="2019-03" db="EMBL/GenBank/DDBJ databases">
        <authorList>
            <person name="Liu G."/>
        </authorList>
    </citation>
    <scope>NUCLEOTIDE SEQUENCE [LARGE SCALE GENOMIC DNA]</scope>
    <source>
        <strain evidence="2 3">DSM 19099</strain>
    </source>
</reference>
<dbReference type="Pfam" id="PF07285">
    <property type="entry name" value="DUF1444"/>
    <property type="match status" value="1"/>
</dbReference>
<dbReference type="PIRSF" id="PIRSF012562">
    <property type="entry name" value="UCP012562"/>
    <property type="match status" value="1"/>
</dbReference>
<sequence>MLNLEREGGLTLNLQTFRKQIENKLQRDGWTIRYDHKESTLRVEDPSINKGVTLALKPLLARWERKEYDAIDEAIRHVRVGLESMKEKISLEGKEKQIFPVIRAASFPEETKDGKKLIFDEHTAETRIYYALDLGETYTLLDEQLLANSPISIKELKEIALFNVRSLDCPLKKDEVAGNTFYFVSANDGYDASRVLDQSFIEKMEQQVQGELAMAIPHQDSLIIADIQNHTGYDVLGQMALQFFRTGRIPVTALPFAVENGELEPVFILAQKKPKDR</sequence>
<dbReference type="AlphaFoldDB" id="A0A4Y7WRK3"/>
<comment type="similarity">
    <text evidence="1">Belongs to the UPF0354 family.</text>
</comment>
<evidence type="ECO:0000313" key="2">
    <source>
        <dbReference type="EMBL" id="TES51162.1"/>
    </source>
</evidence>
<proteinExistence type="inferred from homology"/>
<dbReference type="Proteomes" id="UP000298210">
    <property type="component" value="Unassembled WGS sequence"/>
</dbReference>
<evidence type="ECO:0000256" key="1">
    <source>
        <dbReference type="HAMAP-Rule" id="MF_01548"/>
    </source>
</evidence>
<gene>
    <name evidence="2" type="ORF">E2L03_04360</name>
</gene>
<dbReference type="HAMAP" id="MF_01548">
    <property type="entry name" value="UPF0354"/>
    <property type="match status" value="1"/>
</dbReference>
<organism evidence="2 3">
    <name type="scientific">Shouchella lehensis</name>
    <dbReference type="NCBI Taxonomy" id="300825"/>
    <lineage>
        <taxon>Bacteria</taxon>
        <taxon>Bacillati</taxon>
        <taxon>Bacillota</taxon>
        <taxon>Bacilli</taxon>
        <taxon>Bacillales</taxon>
        <taxon>Bacillaceae</taxon>
        <taxon>Shouchella</taxon>
    </lineage>
</organism>
<dbReference type="EMBL" id="SNUX01000001">
    <property type="protein sequence ID" value="TES51162.1"/>
    <property type="molecule type" value="Genomic_DNA"/>
</dbReference>
<comment type="caution">
    <text evidence="2">The sequence shown here is derived from an EMBL/GenBank/DDBJ whole genome shotgun (WGS) entry which is preliminary data.</text>
</comment>
<dbReference type="InterPro" id="IPR010838">
    <property type="entry name" value="DUF1444"/>
</dbReference>
<protein>
    <recommendedName>
        <fullName evidence="1">UPF0354 protein E2L03_04360</fullName>
    </recommendedName>
</protein>